<dbReference type="Pfam" id="PF11250">
    <property type="entry name" value="FAF"/>
    <property type="match status" value="1"/>
</dbReference>
<dbReference type="EMBL" id="JACEIK010002546">
    <property type="protein sequence ID" value="MCD9637732.1"/>
    <property type="molecule type" value="Genomic_DNA"/>
</dbReference>
<feature type="region of interest" description="Disordered" evidence="2">
    <location>
        <begin position="257"/>
        <end position="355"/>
    </location>
</feature>
<accession>A0ABS8UU98</accession>
<comment type="caution">
    <text evidence="4">The sequence shown here is derived from an EMBL/GenBank/DDBJ whole genome shotgun (WGS) entry which is preliminary data.</text>
</comment>
<dbReference type="InterPro" id="IPR021410">
    <property type="entry name" value="FAF"/>
</dbReference>
<feature type="compositionally biased region" description="Pro residues" evidence="2">
    <location>
        <begin position="344"/>
        <end position="355"/>
    </location>
</feature>
<dbReference type="Proteomes" id="UP000823775">
    <property type="component" value="Unassembled WGS sequence"/>
</dbReference>
<evidence type="ECO:0000259" key="3">
    <source>
        <dbReference type="Pfam" id="PF11250"/>
    </source>
</evidence>
<dbReference type="PANTHER" id="PTHR33155:SF79">
    <property type="entry name" value="CELL SIZE REGULATOR PROTEIN"/>
    <property type="match status" value="1"/>
</dbReference>
<evidence type="ECO:0000256" key="2">
    <source>
        <dbReference type="SAM" id="MobiDB-lite"/>
    </source>
</evidence>
<proteinExistence type="inferred from homology"/>
<dbReference type="PANTHER" id="PTHR33155">
    <property type="entry name" value="FANTASTIC FOUR-LIKE PROTEIN (DUF3049)"/>
    <property type="match status" value="1"/>
</dbReference>
<reference evidence="4 5" key="1">
    <citation type="journal article" date="2021" name="BMC Genomics">
        <title>Datura genome reveals duplications of psychoactive alkaloid biosynthetic genes and high mutation rate following tissue culture.</title>
        <authorList>
            <person name="Rajewski A."/>
            <person name="Carter-House D."/>
            <person name="Stajich J."/>
            <person name="Litt A."/>
        </authorList>
    </citation>
    <scope>NUCLEOTIDE SEQUENCE [LARGE SCALE GENOMIC DNA]</scope>
    <source>
        <strain evidence="4">AR-01</strain>
    </source>
</reference>
<protein>
    <recommendedName>
        <fullName evidence="3">FAF domain-containing protein</fullName>
    </recommendedName>
</protein>
<gene>
    <name evidence="4" type="ORF">HAX54_021170</name>
</gene>
<feature type="compositionally biased region" description="Acidic residues" evidence="2">
    <location>
        <begin position="269"/>
        <end position="287"/>
    </location>
</feature>
<evidence type="ECO:0000313" key="4">
    <source>
        <dbReference type="EMBL" id="MCD9637732.1"/>
    </source>
</evidence>
<name>A0ABS8UU98_DATST</name>
<organism evidence="4 5">
    <name type="scientific">Datura stramonium</name>
    <name type="common">Jimsonweed</name>
    <name type="synonym">Common thornapple</name>
    <dbReference type="NCBI Taxonomy" id="4076"/>
    <lineage>
        <taxon>Eukaryota</taxon>
        <taxon>Viridiplantae</taxon>
        <taxon>Streptophyta</taxon>
        <taxon>Embryophyta</taxon>
        <taxon>Tracheophyta</taxon>
        <taxon>Spermatophyta</taxon>
        <taxon>Magnoliopsida</taxon>
        <taxon>eudicotyledons</taxon>
        <taxon>Gunneridae</taxon>
        <taxon>Pentapetalae</taxon>
        <taxon>asterids</taxon>
        <taxon>lamiids</taxon>
        <taxon>Solanales</taxon>
        <taxon>Solanaceae</taxon>
        <taxon>Solanoideae</taxon>
        <taxon>Datureae</taxon>
        <taxon>Datura</taxon>
    </lineage>
</organism>
<evidence type="ECO:0000313" key="5">
    <source>
        <dbReference type="Proteomes" id="UP000823775"/>
    </source>
</evidence>
<sequence>MSTHCVTMMKNFNLSLKIKEEEAISMEKQGIVSILDNVDSCSSSSPDGEEDHHEQLIKNQPIKTFDIWNSILFPKNEEDSSNKLIPTCPYVHPLVKRSTSFLSKKSLEICTESLGSETGSGFVSNCFFSSPTSEHEDPDNDKINHHHHNHHHHHHQQQQQKQCSITPEDFRVYNYSKRLMSSCKSFPPSLPSVQMQSRRQNGRLILEAVSIQPKNSLHAQRLDGHLLLTFTNQNDSELEMENRDDEVEVFEQVFDDIQEVEGNETSCSDSDDNEKEEEEEEDEEEEKEGIMMEQNPRLSSEQLSEFDDGRGEDIGNVTECYTYSLSISQSLPPPPDMAEVIQASPPPPPSSSKLV</sequence>
<evidence type="ECO:0000256" key="1">
    <source>
        <dbReference type="ARBA" id="ARBA00008690"/>
    </source>
</evidence>
<comment type="similarity">
    <text evidence="1">Belongs to the fantastic four family.</text>
</comment>
<feature type="compositionally biased region" description="Basic residues" evidence="2">
    <location>
        <begin position="144"/>
        <end position="156"/>
    </location>
</feature>
<feature type="region of interest" description="Disordered" evidence="2">
    <location>
        <begin position="133"/>
        <end position="163"/>
    </location>
</feature>
<dbReference type="InterPro" id="IPR046431">
    <property type="entry name" value="FAF_dom"/>
</dbReference>
<feature type="domain" description="FAF" evidence="3">
    <location>
        <begin position="185"/>
        <end position="230"/>
    </location>
</feature>
<keyword evidence="5" id="KW-1185">Reference proteome</keyword>